<dbReference type="Proteomes" id="UP000063147">
    <property type="component" value="Chromosome"/>
</dbReference>
<organism evidence="1">
    <name type="scientific">Fusobacterium animalis</name>
    <dbReference type="NCBI Taxonomy" id="76859"/>
    <lineage>
        <taxon>Bacteria</taxon>
        <taxon>Fusobacteriati</taxon>
        <taxon>Fusobacteriota</taxon>
        <taxon>Fusobacteriia</taxon>
        <taxon>Fusobacteriales</taxon>
        <taxon>Fusobacteriaceae</taxon>
        <taxon>Fusobacterium</taxon>
    </lineage>
</organism>
<dbReference type="OrthoDB" id="88697at2"/>
<protein>
    <submittedName>
        <fullName evidence="1">Septum formation initiator subfamily</fullName>
    </submittedName>
</protein>
<proteinExistence type="predicted"/>
<evidence type="ECO:0000313" key="1">
    <source>
        <dbReference type="EMBL" id="ALF18024.1"/>
    </source>
</evidence>
<name>A0A0M4RFK5_9FUSO</name>
<sequence length="105" mass="12487">MNKRLLWLIVIIILLLSSFNVVPQIKHSLSKKKSTKEEIIAVNKKIEEVKADIEKYDKKIASLDDEFEKERVARDMFQMVKENEVIYKYVEKNNNNKTENTEEEK</sequence>
<reference evidence="1 2" key="1">
    <citation type="submission" date="2015-09" db="EMBL/GenBank/DDBJ databases">
        <authorList>
            <person name="Jackson K.R."/>
            <person name="Lunt B.L."/>
            <person name="Fisher J.N.B."/>
            <person name="Gardner A.V."/>
            <person name="Bailey M.E."/>
            <person name="Deus L.M."/>
            <person name="Earl A.S."/>
            <person name="Gibby P.D."/>
            <person name="Hartmann K.A."/>
            <person name="Liu J.E."/>
            <person name="Manci A.M."/>
            <person name="Nielsen D.A."/>
            <person name="Solomon M.B."/>
            <person name="Breakwell D.P."/>
            <person name="Burnett S.H."/>
            <person name="Grose J.H."/>
        </authorList>
    </citation>
    <scope>NUCLEOTIDE SEQUENCE [LARGE SCALE GENOMIC DNA]</scope>
    <source>
        <strain evidence="1 2">KCOM 1279</strain>
    </source>
</reference>
<dbReference type="AlphaFoldDB" id="A0A0M4RFK5"/>
<dbReference type="Pfam" id="PF04977">
    <property type="entry name" value="DivIC"/>
    <property type="match status" value="1"/>
</dbReference>
<dbReference type="EMBL" id="CP012713">
    <property type="protein sequence ID" value="ALF18024.1"/>
    <property type="molecule type" value="Genomic_DNA"/>
</dbReference>
<evidence type="ECO:0000313" key="2">
    <source>
        <dbReference type="Proteomes" id="UP000063147"/>
    </source>
</evidence>
<dbReference type="PATRIC" id="fig|76859.3.peg.1514"/>
<gene>
    <name evidence="1" type="ORF">RN98_07515</name>
</gene>
<dbReference type="InterPro" id="IPR007060">
    <property type="entry name" value="FtsL/DivIC"/>
</dbReference>
<accession>A0A0M4RFK5</accession>
<dbReference type="RefSeq" id="WP_060676341.1">
    <property type="nucleotide sequence ID" value="NZ_CP012713.1"/>
</dbReference>